<dbReference type="GO" id="GO:0009247">
    <property type="term" value="P:glycolipid biosynthetic process"/>
    <property type="evidence" value="ECO:0007669"/>
    <property type="project" value="UniProtKB-ARBA"/>
</dbReference>
<evidence type="ECO:0000256" key="2">
    <source>
        <dbReference type="ARBA" id="ARBA00022475"/>
    </source>
</evidence>
<accession>A0A2S7T6A0</accession>
<evidence type="ECO:0000256" key="7">
    <source>
        <dbReference type="SAM" id="Phobius"/>
    </source>
</evidence>
<dbReference type="Proteomes" id="UP000239366">
    <property type="component" value="Unassembled WGS sequence"/>
</dbReference>
<dbReference type="PANTHER" id="PTHR30606:SF10">
    <property type="entry name" value="PHOSPHATIDYLINOSITOL MANNOSIDE ACYLTRANSFERASE"/>
    <property type="match status" value="1"/>
</dbReference>
<evidence type="ECO:0000256" key="3">
    <source>
        <dbReference type="ARBA" id="ARBA00022519"/>
    </source>
</evidence>
<dbReference type="AlphaFoldDB" id="A0A2S7T6A0"/>
<dbReference type="Pfam" id="PF03279">
    <property type="entry name" value="Lip_A_acyltrans"/>
    <property type="match status" value="1"/>
</dbReference>
<keyword evidence="3" id="KW-0997">Cell inner membrane</keyword>
<reference evidence="9" key="1">
    <citation type="submission" date="2016-11" db="EMBL/GenBank/DDBJ databases">
        <title>Trade-off between light-utilization and light-protection in marine flavobacteria.</title>
        <authorList>
            <person name="Kumagai Y."/>
            <person name="Yoshizawa S."/>
            <person name="Kogure K."/>
        </authorList>
    </citation>
    <scope>NUCLEOTIDE SEQUENCE [LARGE SCALE GENOMIC DNA]</scope>
    <source>
        <strain evidence="9">SG-18</strain>
    </source>
</reference>
<dbReference type="GO" id="GO:0005886">
    <property type="term" value="C:plasma membrane"/>
    <property type="evidence" value="ECO:0007669"/>
    <property type="project" value="UniProtKB-SubCell"/>
</dbReference>
<sequence length="304" mass="35751">MSLLVYCLVYPVIWGISRLPFSVIYLLSDLLYFWLYRVFGYRKKVVVENLALAFPEKSDAERKAIEVEFYRHLCDVFLEMAKSLGMSTKEMEKRFFVEDLGPLEQMDKDGVSVILNGGHLASWEWGMALNRRVHNLKAFGIYKPLANPYFDRLAKRIRGKWGTRLISTSETKEIVGENIKNNIPSIYGMLSDQSPMAIKADYWRSFMGVSVPVHTGAEKLARRWDLPMLFMRVEKVKRGHYKCRIEMLQEGSRDTERFEITNTYLDRVEEAIAAQPQYYLWTHKRFKHRNKDPKDYNAFVREES</sequence>
<keyword evidence="6" id="KW-0012">Acyltransferase</keyword>
<keyword evidence="7" id="KW-1133">Transmembrane helix</keyword>
<gene>
    <name evidence="8" type="ORF">BST99_03825</name>
</gene>
<dbReference type="PANTHER" id="PTHR30606">
    <property type="entry name" value="LIPID A BIOSYNTHESIS LAUROYL ACYLTRANSFERASE"/>
    <property type="match status" value="1"/>
</dbReference>
<feature type="transmembrane region" description="Helical" evidence="7">
    <location>
        <begin position="12"/>
        <end position="35"/>
    </location>
</feature>
<keyword evidence="2" id="KW-1003">Cell membrane</keyword>
<keyword evidence="5 7" id="KW-0472">Membrane</keyword>
<evidence type="ECO:0008006" key="10">
    <source>
        <dbReference type="Google" id="ProtNLM"/>
    </source>
</evidence>
<dbReference type="PIRSF" id="PIRSF026649">
    <property type="entry name" value="MsbB"/>
    <property type="match status" value="1"/>
</dbReference>
<dbReference type="OrthoDB" id="9801955at2"/>
<dbReference type="GO" id="GO:0016746">
    <property type="term" value="F:acyltransferase activity"/>
    <property type="evidence" value="ECO:0007669"/>
    <property type="project" value="UniProtKB-KW"/>
</dbReference>
<organism evidence="8 9">
    <name type="scientific">Aureicoccus marinus</name>
    <dbReference type="NCBI Taxonomy" id="754435"/>
    <lineage>
        <taxon>Bacteria</taxon>
        <taxon>Pseudomonadati</taxon>
        <taxon>Bacteroidota</taxon>
        <taxon>Flavobacteriia</taxon>
        <taxon>Flavobacteriales</taxon>
        <taxon>Flavobacteriaceae</taxon>
        <taxon>Aureicoccus</taxon>
    </lineage>
</organism>
<dbReference type="EMBL" id="MQVX01000001">
    <property type="protein sequence ID" value="PQJ14976.1"/>
    <property type="molecule type" value="Genomic_DNA"/>
</dbReference>
<dbReference type="InterPro" id="IPR004960">
    <property type="entry name" value="LipA_acyltrans"/>
</dbReference>
<evidence type="ECO:0000256" key="1">
    <source>
        <dbReference type="ARBA" id="ARBA00004533"/>
    </source>
</evidence>
<protein>
    <recommendedName>
        <fullName evidence="10">Lipid A biosynthesis acyltransferase</fullName>
    </recommendedName>
</protein>
<keyword evidence="4" id="KW-0808">Transferase</keyword>
<dbReference type="CDD" id="cd07984">
    <property type="entry name" value="LPLAT_LABLAT-like"/>
    <property type="match status" value="1"/>
</dbReference>
<proteinExistence type="predicted"/>
<comment type="caution">
    <text evidence="8">The sequence shown here is derived from an EMBL/GenBank/DDBJ whole genome shotgun (WGS) entry which is preliminary data.</text>
</comment>
<evidence type="ECO:0000256" key="6">
    <source>
        <dbReference type="ARBA" id="ARBA00023315"/>
    </source>
</evidence>
<evidence type="ECO:0000256" key="4">
    <source>
        <dbReference type="ARBA" id="ARBA00022679"/>
    </source>
</evidence>
<keyword evidence="9" id="KW-1185">Reference proteome</keyword>
<evidence type="ECO:0000313" key="9">
    <source>
        <dbReference type="Proteomes" id="UP000239366"/>
    </source>
</evidence>
<comment type="subcellular location">
    <subcellularLocation>
        <location evidence="1">Cell inner membrane</location>
    </subcellularLocation>
</comment>
<dbReference type="RefSeq" id="WP_105000623.1">
    <property type="nucleotide sequence ID" value="NZ_MQVX01000001.1"/>
</dbReference>
<name>A0A2S7T6A0_9FLAO</name>
<keyword evidence="7" id="KW-0812">Transmembrane</keyword>
<evidence type="ECO:0000313" key="8">
    <source>
        <dbReference type="EMBL" id="PQJ14976.1"/>
    </source>
</evidence>
<evidence type="ECO:0000256" key="5">
    <source>
        <dbReference type="ARBA" id="ARBA00023136"/>
    </source>
</evidence>